<reference evidence="2 3" key="1">
    <citation type="journal article" date="2016" name="Sci. Rep.">
        <title>Metabolic traits of an uncultured archaeal lineage -MSBL1- from brine pools of the Red Sea.</title>
        <authorList>
            <person name="Mwirichia R."/>
            <person name="Alam I."/>
            <person name="Rashid M."/>
            <person name="Vinu M."/>
            <person name="Ba-Alawi W."/>
            <person name="Anthony Kamau A."/>
            <person name="Kamanda Ngugi D."/>
            <person name="Goker M."/>
            <person name="Klenk H.P."/>
            <person name="Bajic V."/>
            <person name="Stingl U."/>
        </authorList>
    </citation>
    <scope>NUCLEOTIDE SEQUENCE [LARGE SCALE GENOMIC DNA]</scope>
    <source>
        <strain evidence="2">SCGC-AAA385D11</strain>
    </source>
</reference>
<accession>A0A133VPI2</accession>
<dbReference type="EMBL" id="LHYK01000002">
    <property type="protein sequence ID" value="KXB08349.1"/>
    <property type="molecule type" value="Genomic_DNA"/>
</dbReference>
<comment type="caution">
    <text evidence="2">The sequence shown here is derived from an EMBL/GenBank/DDBJ whole genome shotgun (WGS) entry which is preliminary data.</text>
</comment>
<evidence type="ECO:0000313" key="2">
    <source>
        <dbReference type="EMBL" id="KXB08349.1"/>
    </source>
</evidence>
<keyword evidence="3" id="KW-1185">Reference proteome</keyword>
<dbReference type="Proteomes" id="UP000070256">
    <property type="component" value="Unassembled WGS sequence"/>
</dbReference>
<feature type="transmembrane region" description="Helical" evidence="1">
    <location>
        <begin position="54"/>
        <end position="69"/>
    </location>
</feature>
<evidence type="ECO:0000256" key="1">
    <source>
        <dbReference type="SAM" id="Phobius"/>
    </source>
</evidence>
<keyword evidence="1" id="KW-0472">Membrane</keyword>
<organism evidence="2 3">
    <name type="scientific">candidate division MSBL1 archaeon SCGC-AAA385D11</name>
    <dbReference type="NCBI Taxonomy" id="1698286"/>
    <lineage>
        <taxon>Archaea</taxon>
        <taxon>Methanobacteriati</taxon>
        <taxon>Methanobacteriota</taxon>
        <taxon>candidate division MSBL1</taxon>
    </lineage>
</organism>
<keyword evidence="1" id="KW-0812">Transmembrane</keyword>
<protein>
    <submittedName>
        <fullName evidence="2">Uncharacterized protein</fullName>
    </submittedName>
</protein>
<dbReference type="AlphaFoldDB" id="A0A133VPI2"/>
<keyword evidence="1" id="KW-1133">Transmembrane helix</keyword>
<name>A0A133VPI2_9EURY</name>
<feature type="transmembrane region" description="Helical" evidence="1">
    <location>
        <begin position="25"/>
        <end position="48"/>
    </location>
</feature>
<proteinExistence type="predicted"/>
<gene>
    <name evidence="2" type="ORF">AKJ58_00130</name>
</gene>
<sequence length="70" mass="7557">MKLLNLAFRIFGLAQKGLMKLSTRFLGMNLNSTTTAVGLFVLLFALIISGKLKWAGMVFIGLVLLGLTGI</sequence>
<evidence type="ECO:0000313" key="3">
    <source>
        <dbReference type="Proteomes" id="UP000070256"/>
    </source>
</evidence>